<dbReference type="AlphaFoldDB" id="A0A291HPA7"/>
<evidence type="ECO:0000313" key="1">
    <source>
        <dbReference type="EMBL" id="ATG73974.1"/>
    </source>
</evidence>
<dbReference type="RefSeq" id="WP_096779151.1">
    <property type="nucleotide sequence ID" value="NZ_CP012621.1"/>
</dbReference>
<accession>A0A291HPA7</accession>
<dbReference type="Pfam" id="PF11197">
    <property type="entry name" value="DUF2835"/>
    <property type="match status" value="1"/>
</dbReference>
<dbReference type="Proteomes" id="UP000217763">
    <property type="component" value="Chromosome"/>
</dbReference>
<protein>
    <recommendedName>
        <fullName evidence="3">Topoisomerase II</fullName>
    </recommendedName>
</protein>
<keyword evidence="2" id="KW-1185">Reference proteome</keyword>
<organism evidence="1 2">
    <name type="scientific">Zobellella denitrificans</name>
    <dbReference type="NCBI Taxonomy" id="347534"/>
    <lineage>
        <taxon>Bacteria</taxon>
        <taxon>Pseudomonadati</taxon>
        <taxon>Pseudomonadota</taxon>
        <taxon>Gammaproteobacteria</taxon>
        <taxon>Aeromonadales</taxon>
        <taxon>Aeromonadaceae</taxon>
        <taxon>Zobellella</taxon>
    </lineage>
</organism>
<proteinExistence type="predicted"/>
<dbReference type="EMBL" id="CP012621">
    <property type="protein sequence ID" value="ATG73974.1"/>
    <property type="molecule type" value="Genomic_DNA"/>
</dbReference>
<dbReference type="InterPro" id="IPR021363">
    <property type="entry name" value="DUF2835"/>
</dbReference>
<gene>
    <name evidence="1" type="ORF">AN401_08995</name>
</gene>
<evidence type="ECO:0008006" key="3">
    <source>
        <dbReference type="Google" id="ProtNLM"/>
    </source>
</evidence>
<reference evidence="2" key="1">
    <citation type="submission" date="2015-09" db="EMBL/GenBank/DDBJ databases">
        <authorList>
            <person name="Shao Z."/>
            <person name="Wang L."/>
        </authorList>
    </citation>
    <scope>NUCLEOTIDE SEQUENCE [LARGE SCALE GENOMIC DNA]</scope>
    <source>
        <strain evidence="2">F13-1</strain>
    </source>
</reference>
<dbReference type="KEGG" id="zdf:AN401_08995"/>
<name>A0A291HPA7_9GAMM</name>
<evidence type="ECO:0000313" key="2">
    <source>
        <dbReference type="Proteomes" id="UP000217763"/>
    </source>
</evidence>
<sequence length="73" mass="8453">MQRLRFRLAISQAQLLRYYQGRVAALSVNTEQGLRLQVPLHHFRGFVGHNGLNGYFEIELDGQNKLQQLSRLS</sequence>